<accession>A0ACB8U1F2</accession>
<comment type="caution">
    <text evidence="1">The sequence shown here is derived from an EMBL/GenBank/DDBJ whole genome shotgun (WGS) entry which is preliminary data.</text>
</comment>
<keyword evidence="2" id="KW-1185">Reference proteome</keyword>
<proteinExistence type="predicted"/>
<organism evidence="1 2">
    <name type="scientific">Irpex rosettiformis</name>
    <dbReference type="NCBI Taxonomy" id="378272"/>
    <lineage>
        <taxon>Eukaryota</taxon>
        <taxon>Fungi</taxon>
        <taxon>Dikarya</taxon>
        <taxon>Basidiomycota</taxon>
        <taxon>Agaricomycotina</taxon>
        <taxon>Agaricomycetes</taxon>
        <taxon>Polyporales</taxon>
        <taxon>Irpicaceae</taxon>
        <taxon>Irpex</taxon>
    </lineage>
</organism>
<evidence type="ECO:0000313" key="1">
    <source>
        <dbReference type="EMBL" id="KAI0087909.1"/>
    </source>
</evidence>
<gene>
    <name evidence="1" type="ORF">BDY19DRAFT_953772</name>
</gene>
<evidence type="ECO:0000313" key="2">
    <source>
        <dbReference type="Proteomes" id="UP001055072"/>
    </source>
</evidence>
<name>A0ACB8U1F2_9APHY</name>
<sequence length="125" mass="13748">MSHHRHNAPSKDASYLEPSLKLAEGMLIMLKKNIVSGAALVSGTLGVVEHMNLSEGIVYVSLFRGPSSHISVKIVPWTAPISTRRVGNMQMTRTQLPIRPGFAETIYKAQGGYTRWTRSFVVAVI</sequence>
<reference evidence="1" key="1">
    <citation type="journal article" date="2021" name="Environ. Microbiol.">
        <title>Gene family expansions and transcriptome signatures uncover fungal adaptations to wood decay.</title>
        <authorList>
            <person name="Hage H."/>
            <person name="Miyauchi S."/>
            <person name="Viragh M."/>
            <person name="Drula E."/>
            <person name="Min B."/>
            <person name="Chaduli D."/>
            <person name="Navarro D."/>
            <person name="Favel A."/>
            <person name="Norest M."/>
            <person name="Lesage-Meessen L."/>
            <person name="Balint B."/>
            <person name="Merenyi Z."/>
            <person name="de Eugenio L."/>
            <person name="Morin E."/>
            <person name="Martinez A.T."/>
            <person name="Baldrian P."/>
            <person name="Stursova M."/>
            <person name="Martinez M.J."/>
            <person name="Novotny C."/>
            <person name="Magnuson J.K."/>
            <person name="Spatafora J.W."/>
            <person name="Maurice S."/>
            <person name="Pangilinan J."/>
            <person name="Andreopoulos W."/>
            <person name="LaButti K."/>
            <person name="Hundley H."/>
            <person name="Na H."/>
            <person name="Kuo A."/>
            <person name="Barry K."/>
            <person name="Lipzen A."/>
            <person name="Henrissat B."/>
            <person name="Riley R."/>
            <person name="Ahrendt S."/>
            <person name="Nagy L.G."/>
            <person name="Grigoriev I.V."/>
            <person name="Martin F."/>
            <person name="Rosso M.N."/>
        </authorList>
    </citation>
    <scope>NUCLEOTIDE SEQUENCE</scope>
    <source>
        <strain evidence="1">CBS 384.51</strain>
    </source>
</reference>
<protein>
    <submittedName>
        <fullName evidence="1">Uncharacterized protein</fullName>
    </submittedName>
</protein>
<dbReference type="Proteomes" id="UP001055072">
    <property type="component" value="Unassembled WGS sequence"/>
</dbReference>
<dbReference type="EMBL" id="MU274916">
    <property type="protein sequence ID" value="KAI0087909.1"/>
    <property type="molecule type" value="Genomic_DNA"/>
</dbReference>